<dbReference type="SUPFAM" id="SSF52343">
    <property type="entry name" value="Ferredoxin reductase-like, C-terminal NADP-linked domain"/>
    <property type="match status" value="1"/>
</dbReference>
<evidence type="ECO:0000256" key="7">
    <source>
        <dbReference type="ARBA" id="ARBA00023002"/>
    </source>
</evidence>
<dbReference type="InterPro" id="IPR013130">
    <property type="entry name" value="Fe3_Rdtase_TM_dom"/>
</dbReference>
<dbReference type="GO" id="GO:0000293">
    <property type="term" value="F:ferric-chelate reductase activity"/>
    <property type="evidence" value="ECO:0007669"/>
    <property type="project" value="UniProtKB-ARBA"/>
</dbReference>
<dbReference type="GO" id="GO:0005886">
    <property type="term" value="C:plasma membrane"/>
    <property type="evidence" value="ECO:0007669"/>
    <property type="project" value="TreeGrafter"/>
</dbReference>
<organism evidence="12 13">
    <name type="scientific">Botryobasidium botryosum (strain FD-172 SS1)</name>
    <dbReference type="NCBI Taxonomy" id="930990"/>
    <lineage>
        <taxon>Eukaryota</taxon>
        <taxon>Fungi</taxon>
        <taxon>Dikarya</taxon>
        <taxon>Basidiomycota</taxon>
        <taxon>Agaricomycotina</taxon>
        <taxon>Agaricomycetes</taxon>
        <taxon>Cantharellales</taxon>
        <taxon>Botryobasidiaceae</taxon>
        <taxon>Botryobasidium</taxon>
    </lineage>
</organism>
<evidence type="ECO:0000256" key="5">
    <source>
        <dbReference type="ARBA" id="ARBA00022982"/>
    </source>
</evidence>
<feature type="transmembrane region" description="Helical" evidence="10">
    <location>
        <begin position="189"/>
        <end position="207"/>
    </location>
</feature>
<dbReference type="OrthoDB" id="17725at2759"/>
<dbReference type="InterPro" id="IPR013121">
    <property type="entry name" value="Fe_red_NAD-bd_6"/>
</dbReference>
<keyword evidence="5" id="KW-0249">Electron transport</keyword>
<feature type="transmembrane region" description="Helical" evidence="10">
    <location>
        <begin position="114"/>
        <end position="138"/>
    </location>
</feature>
<feature type="transmembrane region" description="Helical" evidence="10">
    <location>
        <begin position="257"/>
        <end position="277"/>
    </location>
</feature>
<dbReference type="STRING" id="930990.A0A067MCT4"/>
<dbReference type="Gene3D" id="3.40.50.80">
    <property type="entry name" value="Nucleotide-binding domain of ferredoxin-NADP reductase (FNR) module"/>
    <property type="match status" value="1"/>
</dbReference>
<keyword evidence="9 10" id="KW-0472">Membrane</keyword>
<dbReference type="EMBL" id="KL198044">
    <property type="protein sequence ID" value="KDQ13334.1"/>
    <property type="molecule type" value="Genomic_DNA"/>
</dbReference>
<feature type="transmembrane region" description="Helical" evidence="10">
    <location>
        <begin position="223"/>
        <end position="245"/>
    </location>
</feature>
<keyword evidence="13" id="KW-1185">Reference proteome</keyword>
<dbReference type="InterPro" id="IPR017927">
    <property type="entry name" value="FAD-bd_FR_type"/>
</dbReference>
<evidence type="ECO:0000256" key="1">
    <source>
        <dbReference type="ARBA" id="ARBA00004141"/>
    </source>
</evidence>
<evidence type="ECO:0000256" key="2">
    <source>
        <dbReference type="ARBA" id="ARBA00006278"/>
    </source>
</evidence>
<evidence type="ECO:0000256" key="10">
    <source>
        <dbReference type="SAM" id="Phobius"/>
    </source>
</evidence>
<dbReference type="PROSITE" id="PS51384">
    <property type="entry name" value="FAD_FR"/>
    <property type="match status" value="1"/>
</dbReference>
<dbReference type="InterPro" id="IPR039261">
    <property type="entry name" value="FNR_nucleotide-bd"/>
</dbReference>
<evidence type="ECO:0000256" key="8">
    <source>
        <dbReference type="ARBA" id="ARBA00023065"/>
    </source>
</evidence>
<evidence type="ECO:0000256" key="9">
    <source>
        <dbReference type="ARBA" id="ARBA00023136"/>
    </source>
</evidence>
<dbReference type="HOGENOM" id="CLU_010365_7_2_1"/>
<evidence type="ECO:0000313" key="12">
    <source>
        <dbReference type="EMBL" id="KDQ13334.1"/>
    </source>
</evidence>
<dbReference type="CDD" id="cd06186">
    <property type="entry name" value="NOX_Duox_like_FAD_NADP"/>
    <property type="match status" value="1"/>
</dbReference>
<dbReference type="GO" id="GO:0006879">
    <property type="term" value="P:intracellular iron ion homeostasis"/>
    <property type="evidence" value="ECO:0007669"/>
    <property type="project" value="TreeGrafter"/>
</dbReference>
<dbReference type="GO" id="GO:0006826">
    <property type="term" value="P:iron ion transport"/>
    <property type="evidence" value="ECO:0007669"/>
    <property type="project" value="TreeGrafter"/>
</dbReference>
<evidence type="ECO:0000256" key="3">
    <source>
        <dbReference type="ARBA" id="ARBA00022448"/>
    </source>
</evidence>
<name>A0A067MCT4_BOTB1</name>
<feature type="transmembrane region" description="Helical" evidence="10">
    <location>
        <begin position="158"/>
        <end position="177"/>
    </location>
</feature>
<dbReference type="Pfam" id="PF08022">
    <property type="entry name" value="FAD_binding_8"/>
    <property type="match status" value="1"/>
</dbReference>
<dbReference type="PANTHER" id="PTHR32361:SF23">
    <property type="entry name" value="FERRIC-CHELATE REDUCTASE"/>
    <property type="match status" value="1"/>
</dbReference>
<evidence type="ECO:0000256" key="4">
    <source>
        <dbReference type="ARBA" id="ARBA00022692"/>
    </source>
</evidence>
<dbReference type="InterPro" id="IPR013112">
    <property type="entry name" value="FAD-bd_8"/>
</dbReference>
<keyword evidence="3" id="KW-0813">Transport</keyword>
<comment type="similarity">
    <text evidence="2">Belongs to the ferric reductase (FRE) family.</text>
</comment>
<evidence type="ECO:0000256" key="6">
    <source>
        <dbReference type="ARBA" id="ARBA00022989"/>
    </source>
</evidence>
<keyword evidence="7" id="KW-0560">Oxidoreductase</keyword>
<reference evidence="13" key="1">
    <citation type="journal article" date="2014" name="Proc. Natl. Acad. Sci. U.S.A.">
        <title>Extensive sampling of basidiomycete genomes demonstrates inadequacy of the white-rot/brown-rot paradigm for wood decay fungi.</title>
        <authorList>
            <person name="Riley R."/>
            <person name="Salamov A.A."/>
            <person name="Brown D.W."/>
            <person name="Nagy L.G."/>
            <person name="Floudas D."/>
            <person name="Held B.W."/>
            <person name="Levasseur A."/>
            <person name="Lombard V."/>
            <person name="Morin E."/>
            <person name="Otillar R."/>
            <person name="Lindquist E.A."/>
            <person name="Sun H."/>
            <person name="LaButti K.M."/>
            <person name="Schmutz J."/>
            <person name="Jabbour D."/>
            <person name="Luo H."/>
            <person name="Baker S.E."/>
            <person name="Pisabarro A.G."/>
            <person name="Walton J.D."/>
            <person name="Blanchette R.A."/>
            <person name="Henrissat B."/>
            <person name="Martin F."/>
            <person name="Cullen D."/>
            <person name="Hibbett D.S."/>
            <person name="Grigoriev I.V."/>
        </authorList>
    </citation>
    <scope>NUCLEOTIDE SEQUENCE [LARGE SCALE GENOMIC DNA]</scope>
    <source>
        <strain evidence="13">FD-172 SS1</strain>
    </source>
</reference>
<keyword evidence="6 10" id="KW-1133">Transmembrane helix</keyword>
<keyword evidence="4 10" id="KW-0812">Transmembrane</keyword>
<dbReference type="AlphaFoldDB" id="A0A067MCT4"/>
<proteinExistence type="inferred from homology"/>
<dbReference type="Proteomes" id="UP000027195">
    <property type="component" value="Unassembled WGS sequence"/>
</dbReference>
<dbReference type="InParanoid" id="A0A067MCT4"/>
<feature type="domain" description="FAD-binding FR-type" evidence="11">
    <location>
        <begin position="291"/>
        <end position="421"/>
    </location>
</feature>
<dbReference type="Pfam" id="PF01794">
    <property type="entry name" value="Ferric_reduct"/>
    <property type="match status" value="1"/>
</dbReference>
<evidence type="ECO:0000259" key="11">
    <source>
        <dbReference type="PROSITE" id="PS51384"/>
    </source>
</evidence>
<dbReference type="InterPro" id="IPR051410">
    <property type="entry name" value="Ferric/Cupric_Reductase"/>
</dbReference>
<evidence type="ECO:0000313" key="13">
    <source>
        <dbReference type="Proteomes" id="UP000027195"/>
    </source>
</evidence>
<dbReference type="PANTHER" id="PTHR32361">
    <property type="entry name" value="FERRIC/CUPRIC REDUCTASE TRANSMEMBRANE COMPONENT"/>
    <property type="match status" value="1"/>
</dbReference>
<gene>
    <name evidence="12" type="ORF">BOTBODRAFT_175647</name>
</gene>
<protein>
    <recommendedName>
        <fullName evidence="11">FAD-binding FR-type domain-containing protein</fullName>
    </recommendedName>
</protein>
<dbReference type="Pfam" id="PF08030">
    <property type="entry name" value="NAD_binding_6"/>
    <property type="match status" value="1"/>
</dbReference>
<feature type="transmembrane region" description="Helical" evidence="10">
    <location>
        <begin position="48"/>
        <end position="72"/>
    </location>
</feature>
<accession>A0A067MCT4</accession>
<dbReference type="GO" id="GO:0015677">
    <property type="term" value="P:copper ion import"/>
    <property type="evidence" value="ECO:0007669"/>
    <property type="project" value="TreeGrafter"/>
</dbReference>
<dbReference type="SFLD" id="SFLDS00052">
    <property type="entry name" value="Ferric_Reductase_Domain"/>
    <property type="match status" value="1"/>
</dbReference>
<keyword evidence="8" id="KW-0406">Ion transport</keyword>
<sequence>MGLPWLIYPVEWQSSRVPDGYDYSLMTPEEIKLLFTPFHDWWTADLDYAQTTVEFLCAGIAILFLFNAVFLLRARKNTPGGSRAGLIDRLTAALRFTTARQFYVRAFDWYSPPLAALVGVCGIFMFVMALLLAARPYYWPNMAMGMSPPIATRAGPQYNVLFRAFATKVNFVGLLAGTSHEKLQVFHRWSAMFMYITSLVHTFPFIVNNIKMGQMVAQYEASGFYWTGIAALVPQTWLVAMSWGFFRNRYYETFKKLHFIAAGIFMAALFVHCTWTLTSWHYFWATLAIYGSVYLFRVCRTFYNSAAGLNATIQELPDRMVKVSVAIPGRLKWAPGQHVFVRFLDAGIHSLSTHPFTVSNLSTSVRSQSKDEENVQGGARTLNLVLRIRGGISAALARKAAEQPKDALVLIDGPYGGVPLSLRTFDRVYLLAGGSGATFTLPLLMDLVQGFSDHMTCKHVEFILAVRENDSPAWMEEDLSTALAAVDNEGLTVRIHVTRTESDPTLLDHVSSSSVDAKNAPEPHIRSGRPNLPEIIRSAARSDRGRVAIAACGPDPFLYDVRNAVAECQLAIAAGRGKCKELFLHTENYRFVQVFGNSLTPGLN</sequence>
<dbReference type="SFLD" id="SFLDG01168">
    <property type="entry name" value="Ferric_reductase_subgroup_(FRE"/>
    <property type="match status" value="1"/>
</dbReference>
<comment type="subcellular location">
    <subcellularLocation>
        <location evidence="1">Membrane</location>
        <topology evidence="1">Multi-pass membrane protein</topology>
    </subcellularLocation>
</comment>